<gene>
    <name evidence="12" type="ORF">EP57_05880</name>
</gene>
<feature type="binding site" evidence="10">
    <location>
        <begin position="274"/>
        <end position="275"/>
    </location>
    <ligand>
        <name>GMP</name>
        <dbReference type="ChEBI" id="CHEBI:58115"/>
    </ligand>
</feature>
<dbReference type="AlphaFoldDB" id="A0A099WEQ4"/>
<accession>A0A099WEQ4</accession>
<evidence type="ECO:0000256" key="2">
    <source>
        <dbReference type="ARBA" id="ARBA00022598"/>
    </source>
</evidence>
<feature type="binding site" evidence="11">
    <location>
        <position position="77"/>
    </location>
    <ligand>
        <name>Mn(2+)</name>
        <dbReference type="ChEBI" id="CHEBI:29035"/>
        <label>1</label>
    </ligand>
</feature>
<dbReference type="PANTHER" id="PTHR43749">
    <property type="entry name" value="RNA-SPLICING LIGASE RTCB"/>
    <property type="match status" value="1"/>
</dbReference>
<dbReference type="eggNOG" id="COG1690">
    <property type="taxonomic scope" value="Bacteria"/>
</dbReference>
<keyword evidence="7 11" id="KW-0464">Manganese</keyword>
<feature type="binding site" evidence="10">
    <location>
        <begin position="160"/>
        <end position="164"/>
    </location>
    <ligand>
        <name>GMP</name>
        <dbReference type="ChEBI" id="CHEBI:58115"/>
    </ligand>
</feature>
<keyword evidence="5" id="KW-0692">RNA repair</keyword>
<dbReference type="EMBL" id="JNFA01000011">
    <property type="protein sequence ID" value="KGL42983.1"/>
    <property type="molecule type" value="Genomic_DNA"/>
</dbReference>
<comment type="cofactor">
    <cofactor evidence="11">
        <name>Mn(2+)</name>
        <dbReference type="ChEBI" id="CHEBI:29035"/>
    </cofactor>
    <text evidence="11">Binds 2 manganese ions per subunit.</text>
</comment>
<evidence type="ECO:0000256" key="11">
    <source>
        <dbReference type="PIRSR" id="PIRSR601233-3"/>
    </source>
</evidence>
<feature type="binding site" evidence="10">
    <location>
        <position position="313"/>
    </location>
    <ligand>
        <name>GMP</name>
        <dbReference type="ChEBI" id="CHEBI:58115"/>
    </ligand>
</feature>
<comment type="catalytic activity">
    <reaction evidence="8">
        <text>a 3'-end 3'-phospho-ribonucleotide-RNA + a 5'-end dephospho-ribonucleoside-RNA + GTP = a ribonucleotidyl-ribonucleotide-RNA + GMP + diphosphate</text>
        <dbReference type="Rhea" id="RHEA:68076"/>
        <dbReference type="Rhea" id="RHEA-COMP:10463"/>
        <dbReference type="Rhea" id="RHEA-COMP:13936"/>
        <dbReference type="Rhea" id="RHEA-COMP:17355"/>
        <dbReference type="ChEBI" id="CHEBI:33019"/>
        <dbReference type="ChEBI" id="CHEBI:37565"/>
        <dbReference type="ChEBI" id="CHEBI:58115"/>
        <dbReference type="ChEBI" id="CHEBI:83062"/>
        <dbReference type="ChEBI" id="CHEBI:138284"/>
        <dbReference type="ChEBI" id="CHEBI:173118"/>
        <dbReference type="EC" id="6.5.1.8"/>
    </reaction>
</comment>
<dbReference type="InterPro" id="IPR036025">
    <property type="entry name" value="RtcB-like_sf"/>
</dbReference>
<dbReference type="GO" id="GO:0170057">
    <property type="term" value="F:RNA ligase (GTP) activity"/>
    <property type="evidence" value="ECO:0007669"/>
    <property type="project" value="UniProtKB-EC"/>
</dbReference>
<proteinExistence type="predicted"/>
<feature type="binding site" evidence="11">
    <location>
        <position position="178"/>
    </location>
    <ligand>
        <name>Mn(2+)</name>
        <dbReference type="ChEBI" id="CHEBI:29035"/>
        <label>2</label>
    </ligand>
</feature>
<dbReference type="PANTHER" id="PTHR43749:SF2">
    <property type="entry name" value="RNA-SPLICING LIGASE RTCB"/>
    <property type="match status" value="1"/>
</dbReference>
<evidence type="ECO:0000256" key="5">
    <source>
        <dbReference type="ARBA" id="ARBA00022800"/>
    </source>
</evidence>
<keyword evidence="3 11" id="KW-0479">Metal-binding</keyword>
<dbReference type="Proteomes" id="UP000029844">
    <property type="component" value="Unassembled WGS sequence"/>
</dbReference>
<dbReference type="GO" id="GO:0005525">
    <property type="term" value="F:GTP binding"/>
    <property type="evidence" value="ECO:0007669"/>
    <property type="project" value="UniProtKB-KW"/>
</dbReference>
<comment type="caution">
    <text evidence="12">The sequence shown here is derived from an EMBL/GenBank/DDBJ whole genome shotgun (WGS) entry which is preliminary data.</text>
</comment>
<dbReference type="Gene3D" id="3.90.1860.10">
    <property type="entry name" value="tRNA-splicing ligase RtcB"/>
    <property type="match status" value="1"/>
</dbReference>
<evidence type="ECO:0000256" key="9">
    <source>
        <dbReference type="PIRSR" id="PIRSR601233-1"/>
    </source>
</evidence>
<dbReference type="RefSeq" id="WP_036084961.1">
    <property type="nucleotide sequence ID" value="NZ_CBCSHQ010000001.1"/>
</dbReference>
<feature type="binding site" evidence="10">
    <location>
        <position position="404"/>
    </location>
    <ligand>
        <name>GMP</name>
        <dbReference type="ChEBI" id="CHEBI:58115"/>
    </ligand>
</feature>
<name>A0A099WEQ4_9LIST</name>
<feature type="active site" description="GMP-histidine intermediate" evidence="9">
    <location>
        <position position="330"/>
    </location>
</feature>
<dbReference type="GO" id="GO:0003909">
    <property type="term" value="F:DNA ligase activity"/>
    <property type="evidence" value="ECO:0007669"/>
    <property type="project" value="TreeGrafter"/>
</dbReference>
<evidence type="ECO:0000256" key="6">
    <source>
        <dbReference type="ARBA" id="ARBA00023134"/>
    </source>
</evidence>
<evidence type="ECO:0000313" key="13">
    <source>
        <dbReference type="Proteomes" id="UP000029844"/>
    </source>
</evidence>
<feature type="binding site" evidence="11">
    <location>
        <position position="274"/>
    </location>
    <ligand>
        <name>Mn(2+)</name>
        <dbReference type="ChEBI" id="CHEBI:29035"/>
        <label>2</label>
    </ligand>
</feature>
<evidence type="ECO:0000256" key="7">
    <source>
        <dbReference type="ARBA" id="ARBA00023211"/>
    </source>
</evidence>
<dbReference type="Pfam" id="PF01139">
    <property type="entry name" value="RtcB"/>
    <property type="match status" value="1"/>
</dbReference>
<dbReference type="InterPro" id="IPR001233">
    <property type="entry name" value="RtcB"/>
</dbReference>
<evidence type="ECO:0000256" key="8">
    <source>
        <dbReference type="ARBA" id="ARBA00047746"/>
    </source>
</evidence>
<organism evidence="12 13">
    <name type="scientific">Listeria booriae</name>
    <dbReference type="NCBI Taxonomy" id="1552123"/>
    <lineage>
        <taxon>Bacteria</taxon>
        <taxon>Bacillati</taxon>
        <taxon>Bacillota</taxon>
        <taxon>Bacilli</taxon>
        <taxon>Bacillales</taxon>
        <taxon>Listeriaceae</taxon>
        <taxon>Listeria</taxon>
    </lineage>
</organism>
<keyword evidence="6 10" id="KW-0342">GTP-binding</keyword>
<dbReference type="GO" id="GO:0030145">
    <property type="term" value="F:manganese ion binding"/>
    <property type="evidence" value="ECO:0007669"/>
    <property type="project" value="TreeGrafter"/>
</dbReference>
<dbReference type="OrthoDB" id="9802323at2"/>
<dbReference type="GO" id="GO:0006396">
    <property type="term" value="P:RNA processing"/>
    <property type="evidence" value="ECO:0007669"/>
    <property type="project" value="InterPro"/>
</dbReference>
<dbReference type="STRING" id="1552123.EP57_05880"/>
<keyword evidence="2 12" id="KW-0436">Ligase</keyword>
<sequence>MFTYYEKNETAKPIKIWLPDQSAIEAGCLDQARAIVNLPFVFKWLALMPDTHLGAGMPIGGVLATENTIVPYAVGMDIGCGMCYIQTDIHESEIPKNFIKSIVNETLATVPVGKARHKEPQQSAVLDMAIAQHKHYELLPNGIELIENAYYQVGTLGGGNHFIEYQRDENGYIGIMLHSGSRHLGAQICQNFQKIAVALNKQWYSNTPDKNPLAFLPTNSPEGIAYIKWMNLALDYAFENRETMLEASMAIVTKHAKKKLGRTPEFIDRINCHHNYASLEHHYGKNVWVHRKGATRARKGELGIIPGAMGATSYLVRGLGNPESFHSSSHGAGRNFSRTRAKENFPMDEVLQDLSANNITIGKKNLLDVAEESRFAYKNIDEVMQNQTELVEPIKTLTTLGVVKG</sequence>
<dbReference type="GO" id="GO:0006281">
    <property type="term" value="P:DNA repair"/>
    <property type="evidence" value="ECO:0007669"/>
    <property type="project" value="TreeGrafter"/>
</dbReference>
<evidence type="ECO:0000256" key="1">
    <source>
        <dbReference type="ARBA" id="ARBA00012726"/>
    </source>
</evidence>
<evidence type="ECO:0000256" key="4">
    <source>
        <dbReference type="ARBA" id="ARBA00022741"/>
    </source>
</evidence>
<dbReference type="EC" id="6.5.1.8" evidence="1"/>
<dbReference type="InterPro" id="IPR052915">
    <property type="entry name" value="RtcB-like"/>
</dbReference>
<evidence type="ECO:0000256" key="10">
    <source>
        <dbReference type="PIRSR" id="PIRSR601233-2"/>
    </source>
</evidence>
<protein>
    <recommendedName>
        <fullName evidence="1">3'-phosphate/5'-hydroxy nucleic acid ligase</fullName>
        <ecNumber evidence="1">6.5.1.8</ecNumber>
    </recommendedName>
</protein>
<dbReference type="SUPFAM" id="SSF103365">
    <property type="entry name" value="Hypothetical protein PH1602"/>
    <property type="match status" value="1"/>
</dbReference>
<keyword evidence="13" id="KW-1185">Reference proteome</keyword>
<dbReference type="GeneID" id="58716916"/>
<feature type="binding site" evidence="10">
    <location>
        <begin position="306"/>
        <end position="309"/>
    </location>
    <ligand>
        <name>GMP</name>
        <dbReference type="ChEBI" id="CHEBI:58115"/>
    </ligand>
</feature>
<feature type="binding site" evidence="10">
    <location>
        <begin position="330"/>
        <end position="333"/>
    </location>
    <ligand>
        <name>GMP</name>
        <dbReference type="ChEBI" id="CHEBI:58115"/>
    </ligand>
</feature>
<feature type="binding site" evidence="11">
    <location>
        <position position="161"/>
    </location>
    <ligand>
        <name>Mn(2+)</name>
        <dbReference type="ChEBI" id="CHEBI:29035"/>
        <label>1</label>
    </ligand>
</feature>
<evidence type="ECO:0000256" key="3">
    <source>
        <dbReference type="ARBA" id="ARBA00022723"/>
    </source>
</evidence>
<evidence type="ECO:0000313" key="12">
    <source>
        <dbReference type="EMBL" id="KGL42983.1"/>
    </source>
</evidence>
<reference evidence="12 13" key="1">
    <citation type="submission" date="2014-05" db="EMBL/GenBank/DDBJ databases">
        <title>Novel Listeriaceae from food processing environments.</title>
        <authorList>
            <person name="den Bakker H.C."/>
        </authorList>
    </citation>
    <scope>NUCLEOTIDE SEQUENCE [LARGE SCALE GENOMIC DNA]</scope>
    <source>
        <strain evidence="12 13">FSL A5-0281</strain>
    </source>
</reference>
<keyword evidence="4 10" id="KW-0547">Nucleotide-binding</keyword>
<dbReference type="GO" id="GO:0042245">
    <property type="term" value="P:RNA repair"/>
    <property type="evidence" value="ECO:0007669"/>
    <property type="project" value="UniProtKB-KW"/>
</dbReference>